<dbReference type="InterPro" id="IPR029014">
    <property type="entry name" value="NiFe-Hase_large"/>
</dbReference>
<proteinExistence type="predicted"/>
<comment type="caution">
    <text evidence="3">The sequence shown here is derived from an EMBL/GenBank/DDBJ whole genome shotgun (WGS) entry which is preliminary data.</text>
</comment>
<evidence type="ECO:0000256" key="1">
    <source>
        <dbReference type="ARBA" id="ARBA00023002"/>
    </source>
</evidence>
<organism evidence="3 4">
    <name type="scientific">Geomonas silvestris</name>
    <dbReference type="NCBI Taxonomy" id="2740184"/>
    <lineage>
        <taxon>Bacteria</taxon>
        <taxon>Pseudomonadati</taxon>
        <taxon>Thermodesulfobacteriota</taxon>
        <taxon>Desulfuromonadia</taxon>
        <taxon>Geobacterales</taxon>
        <taxon>Geobacteraceae</taxon>
        <taxon>Geomonas</taxon>
    </lineage>
</organism>
<dbReference type="PANTHER" id="PTHR43485">
    <property type="entry name" value="HYDROGENASE-4 COMPONENT G"/>
    <property type="match status" value="1"/>
</dbReference>
<dbReference type="InterPro" id="IPR052197">
    <property type="entry name" value="ComplexI_49kDa-like"/>
</dbReference>
<dbReference type="EMBL" id="BLXX01000002">
    <property type="protein sequence ID" value="GFO58766.1"/>
    <property type="molecule type" value="Genomic_DNA"/>
</dbReference>
<reference evidence="4" key="1">
    <citation type="submission" date="2020-06" db="EMBL/GenBank/DDBJ databases">
        <title>Draft genomic sequence of Geomonas sp. Red330.</title>
        <authorList>
            <person name="Itoh H."/>
            <person name="Zhenxing X."/>
            <person name="Ushijima N."/>
            <person name="Masuda Y."/>
            <person name="Shiratori Y."/>
            <person name="Senoo K."/>
        </authorList>
    </citation>
    <scope>NUCLEOTIDE SEQUENCE [LARGE SCALE GENOMIC DNA]</scope>
    <source>
        <strain evidence="4">Red330</strain>
    </source>
</reference>
<dbReference type="Gene3D" id="1.10.645.10">
    <property type="entry name" value="Cytochrome-c3 Hydrogenase, chain B"/>
    <property type="match status" value="1"/>
</dbReference>
<evidence type="ECO:0000259" key="2">
    <source>
        <dbReference type="Pfam" id="PF00346"/>
    </source>
</evidence>
<gene>
    <name evidence="3" type="ORF">GMST_10910</name>
</gene>
<dbReference type="PANTHER" id="PTHR43485:SF1">
    <property type="entry name" value="FORMATE HYDROGENLYASE SUBUNIT 5-RELATED"/>
    <property type="match status" value="1"/>
</dbReference>
<name>A0A6V8MFJ4_9BACT</name>
<dbReference type="GO" id="GO:0048038">
    <property type="term" value="F:quinone binding"/>
    <property type="evidence" value="ECO:0007669"/>
    <property type="project" value="InterPro"/>
</dbReference>
<dbReference type="Proteomes" id="UP000556026">
    <property type="component" value="Unassembled WGS sequence"/>
</dbReference>
<dbReference type="GO" id="GO:0016651">
    <property type="term" value="F:oxidoreductase activity, acting on NAD(P)H"/>
    <property type="evidence" value="ECO:0007669"/>
    <property type="project" value="InterPro"/>
</dbReference>
<sequence length="360" mass="39558">MSRTVITLGPRQLGLEEPMYFRVQTAGDRVAGLEVLAGQVHRGLEHLTLKRNFYQNITLLERLCSLCSNSHPSTFCTALEELAGMVVPPRAEYLRAVADEIKRIASHLFNCAVVAHIVGEHALFRRVMELRETVQQTKEAIYGNRMDLAANCIGGVRYDLDAGRVGYLKSQLEGLKAPLEELYRVFADDPALAAATVGVGVLTREQAQAFGVVGPVARAAGIDYDVREKSPYGAYDRLSFQVAVQAAGDVRARALVRLVEARQAVSLIEQCLDQLPEGPVALMSFPEIPAGEVIAKSEAPRGELIYYLRTDGTDLPVRLKWRVPSYPNWAALGEMLKGEPVSRIPLIVNSIDPCISCTDR</sequence>
<keyword evidence="1" id="KW-0560">Oxidoreductase</keyword>
<dbReference type="AlphaFoldDB" id="A0A6V8MFJ4"/>
<protein>
    <submittedName>
        <fullName evidence="3">Carbon monoxide-induced hydrogenase</fullName>
    </submittedName>
</protein>
<dbReference type="InterPro" id="IPR001135">
    <property type="entry name" value="NADH_Q_OxRdtase_suD"/>
</dbReference>
<dbReference type="RefSeq" id="WP_183353614.1">
    <property type="nucleotide sequence ID" value="NZ_BLXX01000002.1"/>
</dbReference>
<feature type="domain" description="NADH-quinone oxidoreductase subunit D" evidence="2">
    <location>
        <begin position="286"/>
        <end position="360"/>
    </location>
</feature>
<keyword evidence="4" id="KW-1185">Reference proteome</keyword>
<evidence type="ECO:0000313" key="3">
    <source>
        <dbReference type="EMBL" id="GFO58766.1"/>
    </source>
</evidence>
<accession>A0A6V8MFJ4</accession>
<evidence type="ECO:0000313" key="4">
    <source>
        <dbReference type="Proteomes" id="UP000556026"/>
    </source>
</evidence>
<feature type="domain" description="NADH-quinone oxidoreductase subunit D" evidence="2">
    <location>
        <begin position="118"/>
        <end position="281"/>
    </location>
</feature>
<dbReference type="Pfam" id="PF00346">
    <property type="entry name" value="Complex1_49kDa"/>
    <property type="match status" value="2"/>
</dbReference>
<dbReference type="SUPFAM" id="SSF56762">
    <property type="entry name" value="HydB/Nqo4-like"/>
    <property type="match status" value="1"/>
</dbReference>
<dbReference type="GO" id="GO:0051287">
    <property type="term" value="F:NAD binding"/>
    <property type="evidence" value="ECO:0007669"/>
    <property type="project" value="InterPro"/>
</dbReference>